<protein>
    <recommendedName>
        <fullName evidence="4">Transposase DDE domain-containing protein</fullName>
    </recommendedName>
</protein>
<evidence type="ECO:0000313" key="2">
    <source>
        <dbReference type="EMBL" id="GLQ26907.1"/>
    </source>
</evidence>
<proteinExistence type="predicted"/>
<comment type="caution">
    <text evidence="2">The sequence shown here is derived from an EMBL/GenBank/DDBJ whole genome shotgun (WGS) entry which is preliminary data.</text>
</comment>
<dbReference type="Proteomes" id="UP001161388">
    <property type="component" value="Unassembled WGS sequence"/>
</dbReference>
<accession>A0ABQ5VIL2</accession>
<dbReference type="EMBL" id="BSNL01000001">
    <property type="protein sequence ID" value="GLQ26907.1"/>
    <property type="molecule type" value="Genomic_DNA"/>
</dbReference>
<feature type="region of interest" description="Disordered" evidence="1">
    <location>
        <begin position="1"/>
        <end position="21"/>
    </location>
</feature>
<organism evidence="2 3">
    <name type="scientific">Sulfitobacter pacificus</name>
    <dbReference type="NCBI Taxonomy" id="1499314"/>
    <lineage>
        <taxon>Bacteria</taxon>
        <taxon>Pseudomonadati</taxon>
        <taxon>Pseudomonadota</taxon>
        <taxon>Alphaproteobacteria</taxon>
        <taxon>Rhodobacterales</taxon>
        <taxon>Roseobacteraceae</taxon>
        <taxon>Sulfitobacter</taxon>
    </lineage>
</organism>
<reference evidence="2" key="2">
    <citation type="submission" date="2023-01" db="EMBL/GenBank/DDBJ databases">
        <title>Draft genome sequence of Sulfitobacter pacificus strain NBRC 109915.</title>
        <authorList>
            <person name="Sun Q."/>
            <person name="Mori K."/>
        </authorList>
    </citation>
    <scope>NUCLEOTIDE SEQUENCE</scope>
    <source>
        <strain evidence="2">NBRC 109915</strain>
    </source>
</reference>
<evidence type="ECO:0000256" key="1">
    <source>
        <dbReference type="SAM" id="MobiDB-lite"/>
    </source>
</evidence>
<name>A0ABQ5VIL2_9RHOB</name>
<keyword evidence="3" id="KW-1185">Reference proteome</keyword>
<evidence type="ECO:0000313" key="3">
    <source>
        <dbReference type="Proteomes" id="UP001161388"/>
    </source>
</evidence>
<sequence length="74" mass="8182">MREAGRTGQRGFAKNNRHGPRLRETAIVLGKGMLLCQTGIAQGRLWNQLVLVSLQRLPFPSPVKRPVRADAPPP</sequence>
<evidence type="ECO:0008006" key="4">
    <source>
        <dbReference type="Google" id="ProtNLM"/>
    </source>
</evidence>
<gene>
    <name evidence="2" type="ORF">GCM10007927_17100</name>
</gene>
<reference evidence="2" key="1">
    <citation type="journal article" date="2014" name="Int. J. Syst. Evol. Microbiol.">
        <title>Complete genome of a new Firmicutes species belonging to the dominant human colonic microbiota ('Ruminococcus bicirculans') reveals two chromosomes and a selective capacity to utilize plant glucans.</title>
        <authorList>
            <consortium name="NISC Comparative Sequencing Program"/>
            <person name="Wegmann U."/>
            <person name="Louis P."/>
            <person name="Goesmann A."/>
            <person name="Henrissat B."/>
            <person name="Duncan S.H."/>
            <person name="Flint H.J."/>
        </authorList>
    </citation>
    <scope>NUCLEOTIDE SEQUENCE</scope>
    <source>
        <strain evidence="2">NBRC 109915</strain>
    </source>
</reference>